<accession>A0A5J5AFE9</accession>
<gene>
    <name evidence="1" type="ORF">F0562_035887</name>
</gene>
<evidence type="ECO:0000313" key="1">
    <source>
        <dbReference type="EMBL" id="KAA8528532.1"/>
    </source>
</evidence>
<evidence type="ECO:0000313" key="2">
    <source>
        <dbReference type="Proteomes" id="UP000325577"/>
    </source>
</evidence>
<dbReference type="EMBL" id="CM018045">
    <property type="protein sequence ID" value="KAA8528532.1"/>
    <property type="molecule type" value="Genomic_DNA"/>
</dbReference>
<dbReference type="AlphaFoldDB" id="A0A5J5AFE9"/>
<reference evidence="1 2" key="1">
    <citation type="submission" date="2019-09" db="EMBL/GenBank/DDBJ databases">
        <title>A chromosome-level genome assembly of the Chinese tupelo Nyssa sinensis.</title>
        <authorList>
            <person name="Yang X."/>
            <person name="Kang M."/>
            <person name="Yang Y."/>
            <person name="Xiong H."/>
            <person name="Wang M."/>
            <person name="Zhang Z."/>
            <person name="Wang Z."/>
            <person name="Wu H."/>
            <person name="Ma T."/>
            <person name="Liu J."/>
            <person name="Xi Z."/>
        </authorList>
    </citation>
    <scope>NUCLEOTIDE SEQUENCE [LARGE SCALE GENOMIC DNA]</scope>
    <source>
        <strain evidence="1">J267</strain>
        <tissue evidence="1">Leaf</tissue>
    </source>
</reference>
<name>A0A5J5AFE9_9ASTE</name>
<dbReference type="Proteomes" id="UP000325577">
    <property type="component" value="Linkage Group LG21"/>
</dbReference>
<organism evidence="1 2">
    <name type="scientific">Nyssa sinensis</name>
    <dbReference type="NCBI Taxonomy" id="561372"/>
    <lineage>
        <taxon>Eukaryota</taxon>
        <taxon>Viridiplantae</taxon>
        <taxon>Streptophyta</taxon>
        <taxon>Embryophyta</taxon>
        <taxon>Tracheophyta</taxon>
        <taxon>Spermatophyta</taxon>
        <taxon>Magnoliopsida</taxon>
        <taxon>eudicotyledons</taxon>
        <taxon>Gunneridae</taxon>
        <taxon>Pentapetalae</taxon>
        <taxon>asterids</taxon>
        <taxon>Cornales</taxon>
        <taxon>Nyssaceae</taxon>
        <taxon>Nyssa</taxon>
    </lineage>
</organism>
<sequence length="124" mass="14056">MFDLSRRQTTPSDPLIARDVDDQDASIYLLLIGYTSHQPSYLNHIGPRLHPLGPHTNYFIAIFNALIHPLPTLKVTPKLEAERRLRGTTLVASEKQRSQELSRERKYKSISKLGSALGTVTYEI</sequence>
<keyword evidence="2" id="KW-1185">Reference proteome</keyword>
<proteinExistence type="predicted"/>
<protein>
    <submittedName>
        <fullName evidence="1">Uncharacterized protein</fullName>
    </submittedName>
</protein>